<sequence>MYLHAQMRCYSDKDVSEIETSNFEHLTLQWWSKDTIAIVTGANKGIGFALVKQFSGLGLTVILTARDVEKGYKAIEKLRRSHGGDDLNVHLYRLDVSDSASIKAFVLQFKKDFGVVDILVNNAAVSFNGIHDNTVDHAETVIKTNYYGAKLLIESLLPIFRRSNSISRILNMSSRLGSINKMRNPNMKKMLLSENLSEQQIEGMVSLFLENVKNGTWESQGWPRTWTDYAVSKLALNAYSRVLARQYKDCDLSINCFCPGFTQTSMTRGKGTHTADAAAEVGARLALLPPQEVPTGRFYVGFVPPSIVSRL</sequence>
<dbReference type="PRINTS" id="PR00080">
    <property type="entry name" value="SDRFAMILY"/>
</dbReference>
<dbReference type="EMBL" id="KK914491">
    <property type="protein sequence ID" value="KDP35152.1"/>
    <property type="molecule type" value="Genomic_DNA"/>
</dbReference>
<dbReference type="SUPFAM" id="SSF51735">
    <property type="entry name" value="NAD(P)-binding Rossmann-fold domains"/>
    <property type="match status" value="1"/>
</dbReference>
<dbReference type="PANTHER" id="PTHR43490:SF60">
    <property type="entry name" value="NAD(P)-BINDING ROSSMANN-FOLD SUPERFAMILY PROTEIN"/>
    <property type="match status" value="1"/>
</dbReference>
<keyword evidence="3" id="KW-0560">Oxidoreductase</keyword>
<evidence type="ECO:0000256" key="2">
    <source>
        <dbReference type="ARBA" id="ARBA00022857"/>
    </source>
</evidence>
<evidence type="ECO:0000313" key="6">
    <source>
        <dbReference type="Proteomes" id="UP000027138"/>
    </source>
</evidence>
<comment type="similarity">
    <text evidence="1 4">Belongs to the short-chain dehydrogenases/reductases (SDR) family.</text>
</comment>
<dbReference type="AlphaFoldDB" id="A0A067KG97"/>
<protein>
    <submittedName>
        <fullName evidence="5">Uncharacterized protein</fullName>
    </submittedName>
</protein>
<dbReference type="Pfam" id="PF00106">
    <property type="entry name" value="adh_short"/>
    <property type="match status" value="2"/>
</dbReference>
<name>A0A067KG97_JATCU</name>
<keyword evidence="6" id="KW-1185">Reference proteome</keyword>
<dbReference type="OrthoDB" id="1933717at2759"/>
<dbReference type="InterPro" id="IPR002347">
    <property type="entry name" value="SDR_fam"/>
</dbReference>
<reference evidence="5 6" key="1">
    <citation type="journal article" date="2014" name="PLoS ONE">
        <title>Global Analysis of Gene Expression Profiles in Physic Nut (Jatropha curcas L.) Seedlings Exposed to Salt Stress.</title>
        <authorList>
            <person name="Zhang L."/>
            <person name="Zhang C."/>
            <person name="Wu P."/>
            <person name="Chen Y."/>
            <person name="Li M."/>
            <person name="Jiang H."/>
            <person name="Wu G."/>
        </authorList>
    </citation>
    <scope>NUCLEOTIDE SEQUENCE [LARGE SCALE GENOMIC DNA]</scope>
    <source>
        <strain evidence="6">cv. GZQX0401</strain>
        <tissue evidence="5">Young leaves</tissue>
    </source>
</reference>
<gene>
    <name evidence="5" type="ORF">JCGZ_10686</name>
</gene>
<organism evidence="5 6">
    <name type="scientific">Jatropha curcas</name>
    <name type="common">Barbados nut</name>
    <dbReference type="NCBI Taxonomy" id="180498"/>
    <lineage>
        <taxon>Eukaryota</taxon>
        <taxon>Viridiplantae</taxon>
        <taxon>Streptophyta</taxon>
        <taxon>Embryophyta</taxon>
        <taxon>Tracheophyta</taxon>
        <taxon>Spermatophyta</taxon>
        <taxon>Magnoliopsida</taxon>
        <taxon>eudicotyledons</taxon>
        <taxon>Gunneridae</taxon>
        <taxon>Pentapetalae</taxon>
        <taxon>rosids</taxon>
        <taxon>fabids</taxon>
        <taxon>Malpighiales</taxon>
        <taxon>Euphorbiaceae</taxon>
        <taxon>Crotonoideae</taxon>
        <taxon>Jatropheae</taxon>
        <taxon>Jatropha</taxon>
    </lineage>
</organism>
<evidence type="ECO:0000256" key="4">
    <source>
        <dbReference type="RuleBase" id="RU000363"/>
    </source>
</evidence>
<evidence type="ECO:0000256" key="3">
    <source>
        <dbReference type="ARBA" id="ARBA00023002"/>
    </source>
</evidence>
<dbReference type="PRINTS" id="PR00081">
    <property type="entry name" value="GDHRDH"/>
</dbReference>
<dbReference type="PANTHER" id="PTHR43490">
    <property type="entry name" value="(+)-NEOMENTHOL DEHYDROGENASE"/>
    <property type="match status" value="1"/>
</dbReference>
<dbReference type="InterPro" id="IPR036291">
    <property type="entry name" value="NAD(P)-bd_dom_sf"/>
</dbReference>
<dbReference type="Gene3D" id="3.40.50.720">
    <property type="entry name" value="NAD(P)-binding Rossmann-like Domain"/>
    <property type="match status" value="1"/>
</dbReference>
<dbReference type="GO" id="GO:0016020">
    <property type="term" value="C:membrane"/>
    <property type="evidence" value="ECO:0007669"/>
    <property type="project" value="TreeGrafter"/>
</dbReference>
<dbReference type="FunFam" id="3.40.50.720:FF:000387">
    <property type="entry name" value="NAD(P)-binding Rossmann-fold superfamily protein"/>
    <property type="match status" value="1"/>
</dbReference>
<evidence type="ECO:0000256" key="1">
    <source>
        <dbReference type="ARBA" id="ARBA00006484"/>
    </source>
</evidence>
<keyword evidence="2" id="KW-0521">NADP</keyword>
<dbReference type="STRING" id="180498.A0A067KG97"/>
<dbReference type="Proteomes" id="UP000027138">
    <property type="component" value="Unassembled WGS sequence"/>
</dbReference>
<dbReference type="GO" id="GO:0016491">
    <property type="term" value="F:oxidoreductase activity"/>
    <property type="evidence" value="ECO:0007669"/>
    <property type="project" value="UniProtKB-KW"/>
</dbReference>
<proteinExistence type="inferred from homology"/>
<accession>A0A067KG97</accession>
<evidence type="ECO:0000313" key="5">
    <source>
        <dbReference type="EMBL" id="KDP35152.1"/>
    </source>
</evidence>